<evidence type="ECO:0000256" key="7">
    <source>
        <dbReference type="ARBA" id="ARBA00023136"/>
    </source>
</evidence>
<dbReference type="GO" id="GO:0005829">
    <property type="term" value="C:cytosol"/>
    <property type="evidence" value="ECO:0007669"/>
    <property type="project" value="GOC"/>
</dbReference>
<evidence type="ECO:0000256" key="3">
    <source>
        <dbReference type="ARBA" id="ARBA00022692"/>
    </source>
</evidence>
<dbReference type="STRING" id="6248.A0A0K0E4C8"/>
<keyword evidence="7 10" id="KW-0472">Membrane</keyword>
<evidence type="ECO:0000313" key="13">
    <source>
        <dbReference type="WBParaSite" id="SSTP_0000434700.1"/>
    </source>
</evidence>
<keyword evidence="12" id="KW-1185">Reference proteome</keyword>
<comment type="subcellular location">
    <subcellularLocation>
        <location evidence="8">Endomembrane system</location>
        <topology evidence="8">Single-pass type IV membrane protein</topology>
    </subcellularLocation>
</comment>
<evidence type="ECO:0000256" key="9">
    <source>
        <dbReference type="SAM" id="Coils"/>
    </source>
</evidence>
<dbReference type="GO" id="GO:0006891">
    <property type="term" value="P:intra-Golgi vesicle-mediated transport"/>
    <property type="evidence" value="ECO:0007669"/>
    <property type="project" value="TreeGrafter"/>
</dbReference>
<feature type="coiled-coil region" evidence="9">
    <location>
        <begin position="82"/>
        <end position="109"/>
    </location>
</feature>
<evidence type="ECO:0000256" key="4">
    <source>
        <dbReference type="ARBA" id="ARBA00022927"/>
    </source>
</evidence>
<dbReference type="Gene3D" id="1.20.5.110">
    <property type="match status" value="1"/>
</dbReference>
<dbReference type="GO" id="GO:0006896">
    <property type="term" value="P:Golgi to vacuole transport"/>
    <property type="evidence" value="ECO:0007669"/>
    <property type="project" value="TreeGrafter"/>
</dbReference>
<dbReference type="InterPro" id="IPR007705">
    <property type="entry name" value="Vesicle_trsprt_v-SNARE_N"/>
</dbReference>
<keyword evidence="3 10" id="KW-0812">Transmembrane</keyword>
<dbReference type="InterPro" id="IPR027027">
    <property type="entry name" value="GOSR2/Membrin/Bos1"/>
</dbReference>
<dbReference type="InterPro" id="IPR010989">
    <property type="entry name" value="SNARE"/>
</dbReference>
<keyword evidence="5 10" id="KW-1133">Transmembrane helix</keyword>
<dbReference type="PANTHER" id="PTHR21230">
    <property type="entry name" value="VESICLE TRANSPORT V-SNARE PROTEIN VTI1-RELATED"/>
    <property type="match status" value="1"/>
</dbReference>
<dbReference type="GO" id="GO:0005794">
    <property type="term" value="C:Golgi apparatus"/>
    <property type="evidence" value="ECO:0007669"/>
    <property type="project" value="InterPro"/>
</dbReference>
<evidence type="ECO:0000256" key="5">
    <source>
        <dbReference type="ARBA" id="ARBA00022989"/>
    </source>
</evidence>
<feature type="domain" description="T-SNARE coiled-coil homology" evidence="11">
    <location>
        <begin position="126"/>
        <end position="193"/>
    </location>
</feature>
<dbReference type="PIRSF" id="PIRSF028865">
    <property type="entry name" value="Membrin-2"/>
    <property type="match status" value="1"/>
</dbReference>
<dbReference type="SUPFAM" id="SSF58038">
    <property type="entry name" value="SNARE fusion complex"/>
    <property type="match status" value="1"/>
</dbReference>
<keyword evidence="4" id="KW-0653">Protein transport</keyword>
<dbReference type="GO" id="GO:0005484">
    <property type="term" value="F:SNAP receptor activity"/>
    <property type="evidence" value="ECO:0007669"/>
    <property type="project" value="InterPro"/>
</dbReference>
<evidence type="ECO:0000313" key="12">
    <source>
        <dbReference type="Proteomes" id="UP000035681"/>
    </source>
</evidence>
<dbReference type="InterPro" id="IPR038407">
    <property type="entry name" value="v-SNARE_N_sf"/>
</dbReference>
<dbReference type="GO" id="GO:0031201">
    <property type="term" value="C:SNARE complex"/>
    <property type="evidence" value="ECO:0007669"/>
    <property type="project" value="TreeGrafter"/>
</dbReference>
<organism evidence="13">
    <name type="scientific">Strongyloides stercoralis</name>
    <name type="common">Threadworm</name>
    <dbReference type="NCBI Taxonomy" id="6248"/>
    <lineage>
        <taxon>Eukaryota</taxon>
        <taxon>Metazoa</taxon>
        <taxon>Ecdysozoa</taxon>
        <taxon>Nematoda</taxon>
        <taxon>Chromadorea</taxon>
        <taxon>Rhabditida</taxon>
        <taxon>Tylenchina</taxon>
        <taxon>Panagrolaimomorpha</taxon>
        <taxon>Strongyloidoidea</taxon>
        <taxon>Strongyloididae</taxon>
        <taxon>Strongyloides</taxon>
    </lineage>
</organism>
<evidence type="ECO:0000256" key="10">
    <source>
        <dbReference type="SAM" id="Phobius"/>
    </source>
</evidence>
<name>A0A0K0E4C8_STRER</name>
<keyword evidence="6 9" id="KW-0175">Coiled coil</keyword>
<evidence type="ECO:0000259" key="11">
    <source>
        <dbReference type="SMART" id="SM00397"/>
    </source>
</evidence>
<evidence type="ECO:0000313" key="14">
    <source>
        <dbReference type="WBParaSite" id="TCONS_00014338.p1"/>
    </source>
</evidence>
<dbReference type="SMART" id="SM00397">
    <property type="entry name" value="t_SNARE"/>
    <property type="match status" value="1"/>
</dbReference>
<accession>A0A0K0E4C8</accession>
<dbReference type="FunFam" id="1.20.5.110:FF:000078">
    <property type="entry name" value="Vesicle transport through interaction with t-SNAREs 1A"/>
    <property type="match status" value="1"/>
</dbReference>
<feature type="transmembrane region" description="Helical" evidence="10">
    <location>
        <begin position="202"/>
        <end position="222"/>
    </location>
</feature>
<dbReference type="WBParaSite" id="TCONS_00014338.p1">
    <property type="protein sequence ID" value="TCONS_00014338.p1"/>
    <property type="gene ID" value="XLOC_009551"/>
</dbReference>
<proteinExistence type="inferred from homology"/>
<dbReference type="GO" id="GO:0048280">
    <property type="term" value="P:vesicle fusion with Golgi apparatus"/>
    <property type="evidence" value="ECO:0007669"/>
    <property type="project" value="TreeGrafter"/>
</dbReference>
<dbReference type="PANTHER" id="PTHR21230:SF26">
    <property type="entry name" value="VESICLE TRANSPORT THROUGH INTERACTION WITH T-SNARES HOMOLOG 1A"/>
    <property type="match status" value="1"/>
</dbReference>
<dbReference type="Pfam" id="PF05008">
    <property type="entry name" value="V-SNARE"/>
    <property type="match status" value="1"/>
</dbReference>
<sequence>MSSNTELLNILQQFEKQYSVTTGEITASIGQLKNKSGSEKNAAINEIQKTLNEVGDLLDQMELSVRDFGINSAERTKYDLRVRSYRSDKKQLEIELQKALKRIDNKENFDELMNIDNPTSYDIKDKLIANTERIERGSRKIEESYRIALETEDIGTSVLQDLSSQRETLNRARERLRETGADLFASDRLISQMIRRLVQNRLFLLLIIILLTICFLIMMYSAF</sequence>
<dbReference type="GO" id="GO:0016236">
    <property type="term" value="P:macroautophagy"/>
    <property type="evidence" value="ECO:0007669"/>
    <property type="project" value="TreeGrafter"/>
</dbReference>
<dbReference type="Proteomes" id="UP000035681">
    <property type="component" value="Unplaced"/>
</dbReference>
<dbReference type="GO" id="GO:0000149">
    <property type="term" value="F:SNARE binding"/>
    <property type="evidence" value="ECO:0007669"/>
    <property type="project" value="TreeGrafter"/>
</dbReference>
<dbReference type="GO" id="GO:0006886">
    <property type="term" value="P:intracellular protein transport"/>
    <property type="evidence" value="ECO:0007669"/>
    <property type="project" value="InterPro"/>
</dbReference>
<dbReference type="Pfam" id="PF12352">
    <property type="entry name" value="V-SNARE_C"/>
    <property type="match status" value="1"/>
</dbReference>
<dbReference type="WBParaSite" id="SSTP_0000434700.1">
    <property type="protein sequence ID" value="SSTP_0000434700.1"/>
    <property type="gene ID" value="SSTP_0000434700"/>
</dbReference>
<dbReference type="GO" id="GO:0031902">
    <property type="term" value="C:late endosome membrane"/>
    <property type="evidence" value="ECO:0007669"/>
    <property type="project" value="TreeGrafter"/>
</dbReference>
<protein>
    <submittedName>
        <fullName evidence="13 14">t-SNARE coiled-coil homology domain-containing protein</fullName>
    </submittedName>
</protein>
<keyword evidence="2" id="KW-0813">Transport</keyword>
<dbReference type="InterPro" id="IPR000727">
    <property type="entry name" value="T_SNARE_dom"/>
</dbReference>
<comment type="similarity">
    <text evidence="1">Belongs to the VTI1 family.</text>
</comment>
<dbReference type="AlphaFoldDB" id="A0A0K0E4C8"/>
<evidence type="ECO:0000256" key="1">
    <source>
        <dbReference type="ARBA" id="ARBA00006108"/>
    </source>
</evidence>
<dbReference type="SUPFAM" id="SSF47661">
    <property type="entry name" value="t-snare proteins"/>
    <property type="match status" value="1"/>
</dbReference>
<evidence type="ECO:0000256" key="6">
    <source>
        <dbReference type="ARBA" id="ARBA00023054"/>
    </source>
</evidence>
<dbReference type="GO" id="GO:0005789">
    <property type="term" value="C:endoplasmic reticulum membrane"/>
    <property type="evidence" value="ECO:0007669"/>
    <property type="project" value="TreeGrafter"/>
</dbReference>
<dbReference type="GO" id="GO:0012507">
    <property type="term" value="C:ER to Golgi transport vesicle membrane"/>
    <property type="evidence" value="ECO:0007669"/>
    <property type="project" value="TreeGrafter"/>
</dbReference>
<evidence type="ECO:0000256" key="2">
    <source>
        <dbReference type="ARBA" id="ARBA00022448"/>
    </source>
</evidence>
<reference evidence="13" key="1">
    <citation type="submission" date="2015-08" db="UniProtKB">
        <authorList>
            <consortium name="WormBaseParasite"/>
        </authorList>
    </citation>
    <scope>IDENTIFICATION</scope>
</reference>
<dbReference type="Gene3D" id="1.20.58.400">
    <property type="entry name" value="t-snare proteins"/>
    <property type="match status" value="1"/>
</dbReference>
<dbReference type="GO" id="GO:0042147">
    <property type="term" value="P:retrograde transport, endosome to Golgi"/>
    <property type="evidence" value="ECO:0007669"/>
    <property type="project" value="TreeGrafter"/>
</dbReference>
<evidence type="ECO:0000256" key="8">
    <source>
        <dbReference type="ARBA" id="ARBA00046280"/>
    </source>
</evidence>